<evidence type="ECO:0000256" key="5">
    <source>
        <dbReference type="ARBA" id="ARBA00022618"/>
    </source>
</evidence>
<evidence type="ECO:0000256" key="1">
    <source>
        <dbReference type="ARBA" id="ARBA00004496"/>
    </source>
</evidence>
<dbReference type="SUPFAM" id="SSF56349">
    <property type="entry name" value="DNA breaking-rejoining enzymes"/>
    <property type="match status" value="1"/>
</dbReference>
<keyword evidence="9 11" id="KW-0233">DNA recombination</keyword>
<dbReference type="CDD" id="cd00798">
    <property type="entry name" value="INT_XerDC_C"/>
    <property type="match status" value="1"/>
</dbReference>
<evidence type="ECO:0000256" key="10">
    <source>
        <dbReference type="ARBA" id="ARBA00023306"/>
    </source>
</evidence>
<feature type="domain" description="Core-binding (CB)" evidence="13">
    <location>
        <begin position="22"/>
        <end position="113"/>
    </location>
</feature>
<dbReference type="InterPro" id="IPR011010">
    <property type="entry name" value="DNA_brk_join_enz"/>
</dbReference>
<comment type="subunit">
    <text evidence="11">Forms a cyclic heterotetrameric complex composed of two molecules of XerC and two molecules of XerD.</text>
</comment>
<dbReference type="InterPro" id="IPR011932">
    <property type="entry name" value="Recomb_XerD"/>
</dbReference>
<dbReference type="InterPro" id="IPR002104">
    <property type="entry name" value="Integrase_catalytic"/>
</dbReference>
<name>A0ABU1UIA3_9MICC</name>
<evidence type="ECO:0000256" key="8">
    <source>
        <dbReference type="ARBA" id="ARBA00023125"/>
    </source>
</evidence>
<feature type="active site" evidence="11">
    <location>
        <position position="281"/>
    </location>
</feature>
<feature type="active site" evidence="11">
    <location>
        <position position="278"/>
    </location>
</feature>
<dbReference type="NCBIfam" id="TIGR02225">
    <property type="entry name" value="recomb_XerD"/>
    <property type="match status" value="1"/>
</dbReference>
<feature type="active site" evidence="11">
    <location>
        <position position="206"/>
    </location>
</feature>
<evidence type="ECO:0000313" key="15">
    <source>
        <dbReference type="Proteomes" id="UP001252243"/>
    </source>
</evidence>
<evidence type="ECO:0000256" key="11">
    <source>
        <dbReference type="HAMAP-Rule" id="MF_01807"/>
    </source>
</evidence>
<feature type="active site" evidence="11">
    <location>
        <position position="174"/>
    </location>
</feature>
<dbReference type="HAMAP" id="MF_01807">
    <property type="entry name" value="Recomb_XerD"/>
    <property type="match status" value="1"/>
</dbReference>
<dbReference type="InterPro" id="IPR010998">
    <property type="entry name" value="Integrase_recombinase_N"/>
</dbReference>
<dbReference type="InterPro" id="IPR013762">
    <property type="entry name" value="Integrase-like_cat_sf"/>
</dbReference>
<proteinExistence type="inferred from homology"/>
<evidence type="ECO:0000256" key="7">
    <source>
        <dbReference type="ARBA" id="ARBA00022908"/>
    </source>
</evidence>
<organism evidence="14 15">
    <name type="scientific">Arthrobacter ginsengisoli</name>
    <dbReference type="NCBI Taxonomy" id="1356565"/>
    <lineage>
        <taxon>Bacteria</taxon>
        <taxon>Bacillati</taxon>
        <taxon>Actinomycetota</taxon>
        <taxon>Actinomycetes</taxon>
        <taxon>Micrococcales</taxon>
        <taxon>Micrococcaceae</taxon>
        <taxon>Arthrobacter</taxon>
    </lineage>
</organism>
<accession>A0ABU1UIA3</accession>
<evidence type="ECO:0000256" key="6">
    <source>
        <dbReference type="ARBA" id="ARBA00022829"/>
    </source>
</evidence>
<dbReference type="Proteomes" id="UP001252243">
    <property type="component" value="Unassembled WGS sequence"/>
</dbReference>
<dbReference type="InterPro" id="IPR044068">
    <property type="entry name" value="CB"/>
</dbReference>
<dbReference type="Pfam" id="PF00589">
    <property type="entry name" value="Phage_integrase"/>
    <property type="match status" value="1"/>
</dbReference>
<evidence type="ECO:0000313" key="14">
    <source>
        <dbReference type="EMBL" id="MDR7084933.1"/>
    </source>
</evidence>
<evidence type="ECO:0000256" key="9">
    <source>
        <dbReference type="ARBA" id="ARBA00023172"/>
    </source>
</evidence>
<dbReference type="RefSeq" id="WP_310062128.1">
    <property type="nucleotide sequence ID" value="NZ_JAVDVQ010000037.1"/>
</dbReference>
<comment type="subcellular location">
    <subcellularLocation>
        <location evidence="1 11">Cytoplasm</location>
    </subcellularLocation>
</comment>
<comment type="function">
    <text evidence="11">Site-specific tyrosine recombinase, which acts by catalyzing the cutting and rejoining of the recombining DNA molecules. The XerC-XerD complex is essential to convert dimers of the bacterial chromosome into monomers to permit their segregation at cell division. It also contributes to the segregational stability of plasmids.</text>
</comment>
<dbReference type="InterPro" id="IPR004107">
    <property type="entry name" value="Integrase_SAM-like_N"/>
</dbReference>
<dbReference type="HAMAP" id="MF_01808">
    <property type="entry name" value="Recomb_XerC_XerD"/>
    <property type="match status" value="1"/>
</dbReference>
<keyword evidence="8 11" id="KW-0238">DNA-binding</keyword>
<dbReference type="InterPro" id="IPR050090">
    <property type="entry name" value="Tyrosine_recombinase_XerCD"/>
</dbReference>
<dbReference type="NCBIfam" id="NF001399">
    <property type="entry name" value="PRK00283.1"/>
    <property type="match status" value="1"/>
</dbReference>
<dbReference type="Gene3D" id="1.10.443.10">
    <property type="entry name" value="Intergrase catalytic core"/>
    <property type="match status" value="1"/>
</dbReference>
<keyword evidence="10 11" id="KW-0131">Cell cycle</keyword>
<evidence type="ECO:0000256" key="3">
    <source>
        <dbReference type="ARBA" id="ARBA00015810"/>
    </source>
</evidence>
<dbReference type="Pfam" id="PF02899">
    <property type="entry name" value="Phage_int_SAM_1"/>
    <property type="match status" value="1"/>
</dbReference>
<dbReference type="SUPFAM" id="SSF47823">
    <property type="entry name" value="lambda integrase-like, N-terminal domain"/>
    <property type="match status" value="1"/>
</dbReference>
<dbReference type="Gene3D" id="1.10.150.130">
    <property type="match status" value="1"/>
</dbReference>
<evidence type="ECO:0000256" key="2">
    <source>
        <dbReference type="ARBA" id="ARBA00010450"/>
    </source>
</evidence>
<evidence type="ECO:0000256" key="4">
    <source>
        <dbReference type="ARBA" id="ARBA00022490"/>
    </source>
</evidence>
<keyword evidence="5 11" id="KW-0132">Cell division</keyword>
<comment type="caution">
    <text evidence="14">The sequence shown here is derived from an EMBL/GenBank/DDBJ whole genome shotgun (WGS) entry which is preliminary data.</text>
</comment>
<feature type="domain" description="Tyr recombinase" evidence="12">
    <location>
        <begin position="134"/>
        <end position="326"/>
    </location>
</feature>
<dbReference type="PROSITE" id="PS51898">
    <property type="entry name" value="TYR_RECOMBINASE"/>
    <property type="match status" value="1"/>
</dbReference>
<dbReference type="PANTHER" id="PTHR30349:SF81">
    <property type="entry name" value="TYROSINE RECOMBINASE XERC"/>
    <property type="match status" value="1"/>
</dbReference>
<feature type="active site" description="O-(3'-phospho-DNA)-tyrosine intermediate" evidence="11">
    <location>
        <position position="313"/>
    </location>
</feature>
<keyword evidence="6 11" id="KW-0159">Chromosome partition</keyword>
<sequence length="334" mass="35388">MTGPLIAEPPAPAGQAPARPLTAIDRAMTDYLQHMGVERGLAVNTLSAYRRDLARYATHLANTGRERPAEITRHDVTGFVQALSDGSDGGSALGIRSAARTVVAVRGLHKFWALEGVTPTDPASDVHPPMPGKRLPKAISVGEVTRILEAVGTDTATGLRDRALLEFLYSTGARISEAVGLDVDDITLHAGQAEDTGPAIVRLFGKGSKERLVPLGSFGARALDAYLVRGRPLLSAKGKGTPALFLNARGGRISRQSAWTILKTAAEKANITKDVSPHTLRHSFATHLLEGGADVRVVQELLGHASVTTTQVYTLVTADTLREIYAAAHPRALG</sequence>
<dbReference type="PROSITE" id="PS51900">
    <property type="entry name" value="CB"/>
    <property type="match status" value="1"/>
</dbReference>
<gene>
    <name evidence="11" type="primary">xerD</name>
    <name evidence="14" type="ORF">J2X01_004252</name>
</gene>
<keyword evidence="7 11" id="KW-0229">DNA integration</keyword>
<dbReference type="PANTHER" id="PTHR30349">
    <property type="entry name" value="PHAGE INTEGRASE-RELATED"/>
    <property type="match status" value="1"/>
</dbReference>
<dbReference type="EMBL" id="JAVDVQ010000037">
    <property type="protein sequence ID" value="MDR7084933.1"/>
    <property type="molecule type" value="Genomic_DNA"/>
</dbReference>
<dbReference type="InterPro" id="IPR023009">
    <property type="entry name" value="Tyrosine_recombinase_XerC/XerD"/>
</dbReference>
<feature type="active site" evidence="11">
    <location>
        <position position="304"/>
    </location>
</feature>
<keyword evidence="4 11" id="KW-0963">Cytoplasm</keyword>
<evidence type="ECO:0000259" key="13">
    <source>
        <dbReference type="PROSITE" id="PS51900"/>
    </source>
</evidence>
<comment type="similarity">
    <text evidence="2 11">Belongs to the 'phage' integrase family. XerD subfamily.</text>
</comment>
<keyword evidence="15" id="KW-1185">Reference proteome</keyword>
<protein>
    <recommendedName>
        <fullName evidence="3 11">Tyrosine recombinase XerD</fullName>
    </recommendedName>
</protein>
<reference evidence="14 15" key="1">
    <citation type="submission" date="2023-07" db="EMBL/GenBank/DDBJ databases">
        <title>Sorghum-associated microbial communities from plants grown in Nebraska, USA.</title>
        <authorList>
            <person name="Schachtman D."/>
        </authorList>
    </citation>
    <scope>NUCLEOTIDE SEQUENCE [LARGE SCALE GENOMIC DNA]</scope>
    <source>
        <strain evidence="14 15">BE167</strain>
    </source>
</reference>
<evidence type="ECO:0000259" key="12">
    <source>
        <dbReference type="PROSITE" id="PS51898"/>
    </source>
</evidence>